<keyword evidence="2" id="KW-0325">Glycoprotein</keyword>
<keyword evidence="7" id="KW-1185">Reference proteome</keyword>
<evidence type="ECO:0000313" key="6">
    <source>
        <dbReference type="EMBL" id="GBG24602.1"/>
    </source>
</evidence>
<dbReference type="AlphaFoldDB" id="A0A2R5G0R2"/>
<gene>
    <name evidence="6" type="ORF">FCC1311_008212</name>
</gene>
<dbReference type="SUPFAM" id="SSF56300">
    <property type="entry name" value="Metallo-dependent phosphatases"/>
    <property type="match status" value="2"/>
</dbReference>
<feature type="signal peptide" evidence="3">
    <location>
        <begin position="1"/>
        <end position="23"/>
    </location>
</feature>
<dbReference type="GO" id="GO:0003993">
    <property type="term" value="F:acid phosphatase activity"/>
    <property type="evidence" value="ECO:0007669"/>
    <property type="project" value="UniProtKB-EC"/>
</dbReference>
<dbReference type="EC" id="3.1.3.2" evidence="3"/>
<dbReference type="PANTHER" id="PTHR45867:SF3">
    <property type="entry name" value="ACID PHOSPHATASE TYPE 7"/>
    <property type="match status" value="1"/>
</dbReference>
<name>A0A2R5G0R2_9STRA</name>
<dbReference type="InterPro" id="IPR041792">
    <property type="entry name" value="MPP_PAP"/>
</dbReference>
<dbReference type="InterPro" id="IPR029052">
    <property type="entry name" value="Metallo-depent_PP-like"/>
</dbReference>
<feature type="domain" description="Calcineurin-like phosphoesterase" evidence="4">
    <location>
        <begin position="329"/>
        <end position="544"/>
    </location>
</feature>
<dbReference type="GO" id="GO:0046872">
    <property type="term" value="F:metal ion binding"/>
    <property type="evidence" value="ECO:0007669"/>
    <property type="project" value="InterPro"/>
</dbReference>
<dbReference type="OrthoDB" id="45007at2759"/>
<keyword evidence="3" id="KW-0378">Hydrolase</keyword>
<dbReference type="SUPFAM" id="SSF49363">
    <property type="entry name" value="Purple acid phosphatase, N-terminal domain"/>
    <property type="match status" value="1"/>
</dbReference>
<dbReference type="Proteomes" id="UP000241890">
    <property type="component" value="Unassembled WGS sequence"/>
</dbReference>
<reference evidence="6 7" key="1">
    <citation type="submission" date="2017-12" db="EMBL/GenBank/DDBJ databases">
        <title>Sequencing, de novo assembly and annotation of complete genome of a new Thraustochytrid species, strain FCC1311.</title>
        <authorList>
            <person name="Sedici K."/>
            <person name="Godart F."/>
            <person name="Aiese Cigliano R."/>
            <person name="Sanseverino W."/>
            <person name="Barakat M."/>
            <person name="Ortet P."/>
            <person name="Marechal E."/>
            <person name="Cagnac O."/>
            <person name="Amato A."/>
        </authorList>
    </citation>
    <scope>NUCLEOTIDE SEQUENCE [LARGE SCALE GENOMIC DNA]</scope>
</reference>
<comment type="caution">
    <text evidence="6">The sequence shown here is derived from an EMBL/GenBank/DDBJ whole genome shotgun (WGS) entry which is preliminary data.</text>
</comment>
<evidence type="ECO:0000256" key="2">
    <source>
        <dbReference type="ARBA" id="ARBA00023180"/>
    </source>
</evidence>
<proteinExistence type="inferred from homology"/>
<dbReference type="InterPro" id="IPR025733">
    <property type="entry name" value="PAPs_C"/>
</dbReference>
<dbReference type="Pfam" id="PF00149">
    <property type="entry name" value="Metallophos"/>
    <property type="match status" value="2"/>
</dbReference>
<dbReference type="InterPro" id="IPR008963">
    <property type="entry name" value="Purple_acid_Pase-like_N"/>
</dbReference>
<dbReference type="InParanoid" id="A0A2R5G0R2"/>
<dbReference type="Pfam" id="PF14008">
    <property type="entry name" value="Metallophos_C"/>
    <property type="match status" value="1"/>
</dbReference>
<sequence>MVGKPKARVLAVVFVMAVVATLAKPTFAVVSCDEAFSQLHLALVDGPHKMSISWTQAIAFPAYRKRYFMSWHYHALVTNLVPDEYYCYEVQAGLGDCFKTGPAQTRPAQGVRFASLGDMGTNNSQGTTAALLSRVNELDFVLHDGDIGYGDDLGVFTHDQTRRRYSNLERGPEGYEIVYDEFMAQIEPIARKIPYMTGAGNHDVSCNILSDLNCAVGQRNFSAYRTRFRMPSAESGAGDIEGMWHSFTFANVHIAVIDTESDYKSAPTTPWTRVGGGRGGGFGDQVTWLDADLARARANPAVDWILLQKAKVIFLEMSLMAFTMTLHRNANSYDFVLHDGDIGYGDDLGFVGVGASRMYGPSGYEAIYDEFMDQIEPFARKIPYMTSPGNHDVSCHILYDAGCAPGQRNFSAYRTRFHMPSKESGAGEVEGMWHSFEYANVHIAVIDTETDYKGAPTHPRKRFGGGKGGGFGDQMAWLESDLAHARANAAIDWIIVVGHRQMYSSRSLIHQLSPRVTIALRDAVEILLLRYNVDLYLGAHIHYYERFAPMARGSSCGPAPARGGIYHAPQCPVHIINGAAGSCEPAQSRGSRLANVGHGVYNEYGFAEFHVQNTTHLQGRFVITTDGDEREGDSFWIIKPPPVNNPGSQRKPFALEI</sequence>
<evidence type="ECO:0000259" key="5">
    <source>
        <dbReference type="Pfam" id="PF14008"/>
    </source>
</evidence>
<accession>A0A2R5G0R2</accession>
<dbReference type="InterPro" id="IPR004843">
    <property type="entry name" value="Calcineurin-like_PHP"/>
</dbReference>
<feature type="domain" description="Purple acid phosphatase C-terminal" evidence="5">
    <location>
        <begin position="572"/>
        <end position="627"/>
    </location>
</feature>
<evidence type="ECO:0000259" key="4">
    <source>
        <dbReference type="Pfam" id="PF00149"/>
    </source>
</evidence>
<comment type="catalytic activity">
    <reaction evidence="3">
        <text>a phosphate monoester + H2O = an alcohol + phosphate</text>
        <dbReference type="Rhea" id="RHEA:15017"/>
        <dbReference type="ChEBI" id="CHEBI:15377"/>
        <dbReference type="ChEBI" id="CHEBI:30879"/>
        <dbReference type="ChEBI" id="CHEBI:43474"/>
        <dbReference type="ChEBI" id="CHEBI:67140"/>
        <dbReference type="EC" id="3.1.3.2"/>
    </reaction>
</comment>
<evidence type="ECO:0000313" key="7">
    <source>
        <dbReference type="Proteomes" id="UP000241890"/>
    </source>
</evidence>
<feature type="domain" description="Calcineurin-like phosphoesterase" evidence="4">
    <location>
        <begin position="112"/>
        <end position="244"/>
    </location>
</feature>
<dbReference type="Gene3D" id="3.60.21.10">
    <property type="match status" value="2"/>
</dbReference>
<evidence type="ECO:0000256" key="1">
    <source>
        <dbReference type="ARBA" id="ARBA00022729"/>
    </source>
</evidence>
<protein>
    <recommendedName>
        <fullName evidence="3">Purple acid phosphatase</fullName>
        <ecNumber evidence="3">3.1.3.2</ecNumber>
    </recommendedName>
</protein>
<keyword evidence="1 3" id="KW-0732">Signal</keyword>
<evidence type="ECO:0000256" key="3">
    <source>
        <dbReference type="RuleBase" id="RU361203"/>
    </source>
</evidence>
<organism evidence="6 7">
    <name type="scientific">Hondaea fermentalgiana</name>
    <dbReference type="NCBI Taxonomy" id="2315210"/>
    <lineage>
        <taxon>Eukaryota</taxon>
        <taxon>Sar</taxon>
        <taxon>Stramenopiles</taxon>
        <taxon>Bigyra</taxon>
        <taxon>Labyrinthulomycetes</taxon>
        <taxon>Thraustochytrida</taxon>
        <taxon>Thraustochytriidae</taxon>
        <taxon>Hondaea</taxon>
    </lineage>
</organism>
<feature type="chain" id="PRO_5015211906" description="Purple acid phosphatase" evidence="3">
    <location>
        <begin position="24"/>
        <end position="657"/>
    </location>
</feature>
<dbReference type="EMBL" id="BEYU01000006">
    <property type="protein sequence ID" value="GBG24602.1"/>
    <property type="molecule type" value="Genomic_DNA"/>
</dbReference>
<dbReference type="CDD" id="cd00839">
    <property type="entry name" value="MPP_PAPs"/>
    <property type="match status" value="1"/>
</dbReference>
<comment type="similarity">
    <text evidence="3">Belongs to the metallophosphoesterase superfamily. Purple acid phosphatase family.</text>
</comment>
<dbReference type="PANTHER" id="PTHR45867">
    <property type="entry name" value="PURPLE ACID PHOSPHATASE"/>
    <property type="match status" value="1"/>
</dbReference>